<gene>
    <name evidence="14" type="ORF">BJX67DRAFT_149189</name>
</gene>
<dbReference type="GeneID" id="98139836"/>
<evidence type="ECO:0000256" key="8">
    <source>
        <dbReference type="ARBA" id="ARBA00037990"/>
    </source>
</evidence>
<evidence type="ECO:0000313" key="14">
    <source>
        <dbReference type="EMBL" id="KAL2865916.1"/>
    </source>
</evidence>
<evidence type="ECO:0000256" key="6">
    <source>
        <dbReference type="ARBA" id="ARBA00023163"/>
    </source>
</evidence>
<evidence type="ECO:0000256" key="12">
    <source>
        <dbReference type="SAM" id="Phobius"/>
    </source>
</evidence>
<keyword evidence="6" id="KW-0804">Transcription</keyword>
<evidence type="ECO:0000256" key="4">
    <source>
        <dbReference type="ARBA" id="ARBA00023125"/>
    </source>
</evidence>
<keyword evidence="5" id="KW-0010">Activator</keyword>
<dbReference type="CDD" id="cd12148">
    <property type="entry name" value="fungal_TF_MHR"/>
    <property type="match status" value="1"/>
</dbReference>
<keyword evidence="12" id="KW-1133">Transmembrane helix</keyword>
<evidence type="ECO:0000256" key="7">
    <source>
        <dbReference type="ARBA" id="ARBA00023242"/>
    </source>
</evidence>
<keyword evidence="1" id="KW-0479">Metal-binding</keyword>
<sequence length="787" mass="88213">MADSPMMMDTELGGETRLRVLRACDRCSQSKQRCDGERPCQRCTERNVPCQYEKLVRKRGRRRRTKLTSTTHRTLAPGTPTLNDLINHPQSSLDTSPEDKDNMPDSVPRRNTNPQSTPSHPEGDSITRLTAETRGIGGSNHEHEGTSGHFRLESSTRLGDAGVANNVDSARSSMNPYVFHDVFFGASGRSHSQTAISPGRVEHWLNKTPPLPPSNGPLHGLYSTVSHKNLGNPPHGPSQGQPSYPCLEPLLPYLKGILSPSDASEMLEIYFNEQRNPIFKATSPYTLTHIIHPAAVLHPTAPRPTSSVLILVMLFCVAHTADIKIFDPPGARQRIVLDLYRLALDLMEPVDWDNYFRTSDGWQFHPRGGYTDKDGRSSVCHAAGSGLIPDFLGSTDVILAVVIFTLVISGGHFKADSLKWWSKAFRLARASGLSMEDHDMRSGGIHGPPHQGQASLRQWLIAKEERRRLFWLIYCLDRHLGLSFNAPVNFPEGTFCVAAPLPEEIWRNLDTLDISRLPPPQLGPPTKITGYGFFEYFLPLATVLGHIIDFHHMQNHPLLGDTLSLAAIHRIEGLIAQRELDLAELRDQLENPLPTQHPIGPFNPTFGYAGLSSSVDAKKPLVIAYSSHMLHVFYILLHGKWDPISMIEDKDDWITSESFQACASHALSATAAVHQILSLDPELNFMPYLFGIYLLQGSFILLLFVDRMPELGFNKSVEEVCETIIRAHEVSVVTLDTTFQKNIRKVFRSMLHDAQRADPHFRETHKARRREILSLYRWTRTSHGLAY</sequence>
<feature type="transmembrane region" description="Helical" evidence="12">
    <location>
        <begin position="685"/>
        <end position="705"/>
    </location>
</feature>
<evidence type="ECO:0000256" key="1">
    <source>
        <dbReference type="ARBA" id="ARBA00022723"/>
    </source>
</evidence>
<dbReference type="SUPFAM" id="SSF57701">
    <property type="entry name" value="Zn2/Cys6 DNA-binding domain"/>
    <property type="match status" value="1"/>
</dbReference>
<dbReference type="PROSITE" id="PS00463">
    <property type="entry name" value="ZN2_CY6_FUNGAL_1"/>
    <property type="match status" value="1"/>
</dbReference>
<dbReference type="PANTHER" id="PTHR47663:SF1">
    <property type="entry name" value="XYLANOLYTIC TRANSCRIPTIONAL ACTIVATOR XLNR-RELATED"/>
    <property type="match status" value="1"/>
</dbReference>
<keyword evidence="3" id="KW-0805">Transcription regulation</keyword>
<dbReference type="Gene3D" id="4.10.240.10">
    <property type="entry name" value="Zn(2)-C6 fungal-type DNA-binding domain"/>
    <property type="match status" value="1"/>
</dbReference>
<keyword evidence="15" id="KW-1185">Reference proteome</keyword>
<feature type="compositionally biased region" description="Polar residues" evidence="11">
    <location>
        <begin position="80"/>
        <end position="95"/>
    </location>
</feature>
<feature type="compositionally biased region" description="Polar residues" evidence="11">
    <location>
        <begin position="109"/>
        <end position="119"/>
    </location>
</feature>
<reference evidence="14 15" key="1">
    <citation type="submission" date="2024-07" db="EMBL/GenBank/DDBJ databases">
        <title>Section-level genome sequencing and comparative genomics of Aspergillus sections Usti and Cavernicolus.</title>
        <authorList>
            <consortium name="Lawrence Berkeley National Laboratory"/>
            <person name="Nybo J.L."/>
            <person name="Vesth T.C."/>
            <person name="Theobald S."/>
            <person name="Frisvad J.C."/>
            <person name="Larsen T.O."/>
            <person name="Kjaerboelling I."/>
            <person name="Rothschild-Mancinelli K."/>
            <person name="Lyhne E.K."/>
            <person name="Kogle M.E."/>
            <person name="Barry K."/>
            <person name="Clum A."/>
            <person name="Na H."/>
            <person name="Ledsgaard L."/>
            <person name="Lin J."/>
            <person name="Lipzen A."/>
            <person name="Kuo A."/>
            <person name="Riley R."/>
            <person name="Mondo S."/>
            <person name="Labutti K."/>
            <person name="Haridas S."/>
            <person name="Pangalinan J."/>
            <person name="Salamov A.A."/>
            <person name="Simmons B.A."/>
            <person name="Magnuson J.K."/>
            <person name="Chen J."/>
            <person name="Drula E."/>
            <person name="Henrissat B."/>
            <person name="Wiebenga A."/>
            <person name="Lubbers R.J."/>
            <person name="Gomes A.C."/>
            <person name="Macurrencykelacurrency M.R."/>
            <person name="Stajich J."/>
            <person name="Grigoriev I.V."/>
            <person name="Mortensen U.H."/>
            <person name="De Vries R.P."/>
            <person name="Baker S.E."/>
            <person name="Andersen M.R."/>
        </authorList>
    </citation>
    <scope>NUCLEOTIDE SEQUENCE [LARGE SCALE GENOMIC DNA]</scope>
    <source>
        <strain evidence="14 15">CBS 449.75</strain>
    </source>
</reference>
<comment type="caution">
    <text evidence="14">The sequence shown here is derived from an EMBL/GenBank/DDBJ whole genome shotgun (WGS) entry which is preliminary data.</text>
</comment>
<keyword evidence="4" id="KW-0238">DNA-binding</keyword>
<evidence type="ECO:0000256" key="5">
    <source>
        <dbReference type="ARBA" id="ARBA00023159"/>
    </source>
</evidence>
<proteinExistence type="inferred from homology"/>
<name>A0ABR4LNB8_9EURO</name>
<evidence type="ECO:0000256" key="2">
    <source>
        <dbReference type="ARBA" id="ARBA00022833"/>
    </source>
</evidence>
<dbReference type="Pfam" id="PF04082">
    <property type="entry name" value="Fungal_trans"/>
    <property type="match status" value="1"/>
</dbReference>
<organism evidence="14 15">
    <name type="scientific">Aspergillus lucknowensis</name>
    <dbReference type="NCBI Taxonomy" id="176173"/>
    <lineage>
        <taxon>Eukaryota</taxon>
        <taxon>Fungi</taxon>
        <taxon>Dikarya</taxon>
        <taxon>Ascomycota</taxon>
        <taxon>Pezizomycotina</taxon>
        <taxon>Eurotiomycetes</taxon>
        <taxon>Eurotiomycetidae</taxon>
        <taxon>Eurotiales</taxon>
        <taxon>Aspergillaceae</taxon>
        <taxon>Aspergillus</taxon>
        <taxon>Aspergillus subgen. Nidulantes</taxon>
    </lineage>
</organism>
<dbReference type="InterPro" id="IPR036864">
    <property type="entry name" value="Zn2-C6_fun-type_DNA-bd_sf"/>
</dbReference>
<dbReference type="EMBL" id="JBFXLQ010000028">
    <property type="protein sequence ID" value="KAL2865916.1"/>
    <property type="molecule type" value="Genomic_DNA"/>
</dbReference>
<dbReference type="PROSITE" id="PS50048">
    <property type="entry name" value="ZN2_CY6_FUNGAL_2"/>
    <property type="match status" value="1"/>
</dbReference>
<dbReference type="Pfam" id="PF00172">
    <property type="entry name" value="Zn_clus"/>
    <property type="match status" value="1"/>
</dbReference>
<dbReference type="Proteomes" id="UP001610432">
    <property type="component" value="Unassembled WGS sequence"/>
</dbReference>
<feature type="domain" description="Zn(2)-C6 fungal-type" evidence="13">
    <location>
        <begin position="23"/>
        <end position="52"/>
    </location>
</feature>
<comment type="similarity">
    <text evidence="8">Belongs to the xlnR/xlr1 family.</text>
</comment>
<feature type="region of interest" description="Disordered" evidence="11">
    <location>
        <begin position="59"/>
        <end position="156"/>
    </location>
</feature>
<dbReference type="RefSeq" id="XP_070884895.1">
    <property type="nucleotide sequence ID" value="XM_071024764.1"/>
</dbReference>
<accession>A0ABR4LNB8</accession>
<keyword evidence="12" id="KW-0472">Membrane</keyword>
<keyword evidence="12" id="KW-0812">Transmembrane</keyword>
<evidence type="ECO:0000256" key="9">
    <source>
        <dbReference type="ARBA" id="ARBA00040261"/>
    </source>
</evidence>
<evidence type="ECO:0000256" key="3">
    <source>
        <dbReference type="ARBA" id="ARBA00023015"/>
    </source>
</evidence>
<evidence type="ECO:0000313" key="15">
    <source>
        <dbReference type="Proteomes" id="UP001610432"/>
    </source>
</evidence>
<evidence type="ECO:0000256" key="11">
    <source>
        <dbReference type="SAM" id="MobiDB-lite"/>
    </source>
</evidence>
<dbReference type="CDD" id="cd00067">
    <property type="entry name" value="GAL4"/>
    <property type="match status" value="1"/>
</dbReference>
<evidence type="ECO:0000256" key="10">
    <source>
        <dbReference type="ARBA" id="ARBA00041954"/>
    </source>
</evidence>
<dbReference type="InterPro" id="IPR051439">
    <property type="entry name" value="XlnR/Xlr1"/>
</dbReference>
<dbReference type="SMART" id="SM00066">
    <property type="entry name" value="GAL4"/>
    <property type="match status" value="1"/>
</dbReference>
<dbReference type="InterPro" id="IPR007219">
    <property type="entry name" value="XnlR_reg_dom"/>
</dbReference>
<keyword evidence="7" id="KW-0539">Nucleus</keyword>
<feature type="compositionally biased region" description="Basic and acidic residues" evidence="11">
    <location>
        <begin position="140"/>
        <end position="154"/>
    </location>
</feature>
<keyword evidence="2" id="KW-0862">Zinc</keyword>
<protein>
    <recommendedName>
        <fullName evidence="9">Xylanolytic transcriptional activator xlnR</fullName>
    </recommendedName>
    <alternativeName>
        <fullName evidence="10">Xylanase regulator</fullName>
    </alternativeName>
</protein>
<dbReference type="InterPro" id="IPR001138">
    <property type="entry name" value="Zn2Cys6_DnaBD"/>
</dbReference>
<dbReference type="PANTHER" id="PTHR47663">
    <property type="entry name" value="XYLANOLYTIC TRANSCRIPTIONAL ACTIVATOR XLNR-RELATED"/>
    <property type="match status" value="1"/>
</dbReference>
<evidence type="ECO:0000259" key="13">
    <source>
        <dbReference type="PROSITE" id="PS50048"/>
    </source>
</evidence>